<dbReference type="Gene3D" id="1.10.630.10">
    <property type="entry name" value="Cytochrome P450"/>
    <property type="match status" value="1"/>
</dbReference>
<gene>
    <name evidence="8" type="ORF">BN000_01340</name>
</gene>
<keyword evidence="3 7" id="KW-0479">Metal-binding</keyword>
<evidence type="ECO:0000313" key="8">
    <source>
        <dbReference type="EMBL" id="CQD06736.1"/>
    </source>
</evidence>
<dbReference type="InterPro" id="IPR002397">
    <property type="entry name" value="Cyt_P450_B"/>
</dbReference>
<keyword evidence="2 7" id="KW-0349">Heme</keyword>
<dbReference type="GO" id="GO:0005506">
    <property type="term" value="F:iron ion binding"/>
    <property type="evidence" value="ECO:0007669"/>
    <property type="project" value="InterPro"/>
</dbReference>
<name>A0A0U1D295_9MYCO</name>
<protein>
    <submittedName>
        <fullName evidence="8">Cytochrome P450 142</fullName>
    </submittedName>
</protein>
<dbReference type="GO" id="GO:0016705">
    <property type="term" value="F:oxidoreductase activity, acting on paired donors, with incorporation or reduction of molecular oxygen"/>
    <property type="evidence" value="ECO:0007669"/>
    <property type="project" value="InterPro"/>
</dbReference>
<reference evidence="9" key="1">
    <citation type="submission" date="2015-03" db="EMBL/GenBank/DDBJ databases">
        <authorList>
            <person name="Urmite Genomes"/>
        </authorList>
    </citation>
    <scope>NUCLEOTIDE SEQUENCE [LARGE SCALE GENOMIC DNA]</scope>
    <source>
        <strain evidence="9">CSUR P1344</strain>
    </source>
</reference>
<evidence type="ECO:0000256" key="7">
    <source>
        <dbReference type="RuleBase" id="RU000461"/>
    </source>
</evidence>
<dbReference type="GO" id="GO:0020037">
    <property type="term" value="F:heme binding"/>
    <property type="evidence" value="ECO:0007669"/>
    <property type="project" value="InterPro"/>
</dbReference>
<dbReference type="InterPro" id="IPR001128">
    <property type="entry name" value="Cyt_P450"/>
</dbReference>
<evidence type="ECO:0000256" key="4">
    <source>
        <dbReference type="ARBA" id="ARBA00023002"/>
    </source>
</evidence>
<keyword evidence="5 7" id="KW-0408">Iron</keyword>
<keyword evidence="6 7" id="KW-0503">Monooxygenase</keyword>
<evidence type="ECO:0000256" key="3">
    <source>
        <dbReference type="ARBA" id="ARBA00022723"/>
    </source>
</evidence>
<evidence type="ECO:0000256" key="1">
    <source>
        <dbReference type="ARBA" id="ARBA00010617"/>
    </source>
</evidence>
<sequence length="403" mass="44775">MSETIAQDLQAELSGYSSYASTPDRALALFKRAREAGCPVAHSNEMGGFYLALDYDDVKKLHSDWETFSYTPTVVLPVVDRPGFPPLEFDPPEHTAWREIVSQAFNADTPALVEDGVREDINRLIDSFAAKGSCDLVKDFCEEFPLFALCRVIGFDPEKRSTVREMTLRVVADFEDPEKGPKAFMDFAMFGAAEVMARAENPRDDFLTELSRAQLDGKPLGPLEIGQIMNSFLIAGHGTSVAAMASLLYEVLTRPDVVDRIKADPDLIPGAVEETLRLHTPFFGLYKRATRDVELGGVNIPKDSYIQACWAAANRDPKVYEDPDEFDIDRKFGRKNRHLTFGFGIHSCPGAPTARMELRIALEEILRRLPDISLVDPGAVTYDFRGTETAAITTLPATFTPRP</sequence>
<accession>A0A0U1D295</accession>
<dbReference type="AlphaFoldDB" id="A0A0U1D295"/>
<dbReference type="EMBL" id="CTEC01000001">
    <property type="protein sequence ID" value="CQD06736.1"/>
    <property type="molecule type" value="Genomic_DNA"/>
</dbReference>
<evidence type="ECO:0000256" key="5">
    <source>
        <dbReference type="ARBA" id="ARBA00023004"/>
    </source>
</evidence>
<dbReference type="Pfam" id="PF00067">
    <property type="entry name" value="p450"/>
    <property type="match status" value="1"/>
</dbReference>
<dbReference type="PANTHER" id="PTHR46696:SF6">
    <property type="entry name" value="P450, PUTATIVE (EUROFUNG)-RELATED"/>
    <property type="match status" value="1"/>
</dbReference>
<proteinExistence type="inferred from homology"/>
<dbReference type="PROSITE" id="PS00086">
    <property type="entry name" value="CYTOCHROME_P450"/>
    <property type="match status" value="1"/>
</dbReference>
<evidence type="ECO:0000313" key="9">
    <source>
        <dbReference type="Proteomes" id="UP000199601"/>
    </source>
</evidence>
<keyword evidence="9" id="KW-1185">Reference proteome</keyword>
<dbReference type="GO" id="GO:0004497">
    <property type="term" value="F:monooxygenase activity"/>
    <property type="evidence" value="ECO:0007669"/>
    <property type="project" value="UniProtKB-KW"/>
</dbReference>
<dbReference type="PANTHER" id="PTHR46696">
    <property type="entry name" value="P450, PUTATIVE (EUROFUNG)-RELATED"/>
    <property type="match status" value="1"/>
</dbReference>
<dbReference type="InterPro" id="IPR036396">
    <property type="entry name" value="Cyt_P450_sf"/>
</dbReference>
<dbReference type="Proteomes" id="UP000199601">
    <property type="component" value="Unassembled WGS sequence"/>
</dbReference>
<evidence type="ECO:0000256" key="2">
    <source>
        <dbReference type="ARBA" id="ARBA00022617"/>
    </source>
</evidence>
<dbReference type="PRINTS" id="PR00359">
    <property type="entry name" value="BP450"/>
</dbReference>
<keyword evidence="4 7" id="KW-0560">Oxidoreductase</keyword>
<comment type="similarity">
    <text evidence="1 7">Belongs to the cytochrome P450 family.</text>
</comment>
<dbReference type="SUPFAM" id="SSF48264">
    <property type="entry name" value="Cytochrome P450"/>
    <property type="match status" value="1"/>
</dbReference>
<evidence type="ECO:0000256" key="6">
    <source>
        <dbReference type="ARBA" id="ARBA00023033"/>
    </source>
</evidence>
<dbReference type="InterPro" id="IPR017972">
    <property type="entry name" value="Cyt_P450_CS"/>
</dbReference>
<organism evidence="8 9">
    <name type="scientific">Mycobacterium europaeum</name>
    <dbReference type="NCBI Taxonomy" id="761804"/>
    <lineage>
        <taxon>Bacteria</taxon>
        <taxon>Bacillati</taxon>
        <taxon>Actinomycetota</taxon>
        <taxon>Actinomycetes</taxon>
        <taxon>Mycobacteriales</taxon>
        <taxon>Mycobacteriaceae</taxon>
        <taxon>Mycobacterium</taxon>
        <taxon>Mycobacterium simiae complex</taxon>
    </lineage>
</organism>